<evidence type="ECO:0000256" key="7">
    <source>
        <dbReference type="SAM" id="MobiDB-lite"/>
    </source>
</evidence>
<evidence type="ECO:0000256" key="2">
    <source>
        <dbReference type="ARBA" id="ARBA00016807"/>
    </source>
</evidence>
<organism evidence="9 10">
    <name type="scientific">Musca domestica</name>
    <name type="common">House fly</name>
    <dbReference type="NCBI Taxonomy" id="7370"/>
    <lineage>
        <taxon>Eukaryota</taxon>
        <taxon>Metazoa</taxon>
        <taxon>Ecdysozoa</taxon>
        <taxon>Arthropoda</taxon>
        <taxon>Hexapoda</taxon>
        <taxon>Insecta</taxon>
        <taxon>Pterygota</taxon>
        <taxon>Neoptera</taxon>
        <taxon>Endopterygota</taxon>
        <taxon>Diptera</taxon>
        <taxon>Brachycera</taxon>
        <taxon>Muscomorpha</taxon>
        <taxon>Muscoidea</taxon>
        <taxon>Muscidae</taxon>
        <taxon>Musca</taxon>
    </lineage>
</organism>
<proteinExistence type="predicted"/>
<evidence type="ECO:0000313" key="10">
    <source>
        <dbReference type="RefSeq" id="XP_058980477.1"/>
    </source>
</evidence>
<feature type="compositionally biased region" description="Polar residues" evidence="7">
    <location>
        <begin position="162"/>
        <end position="178"/>
    </location>
</feature>
<accession>A0ABM3V3X0</accession>
<keyword evidence="4" id="KW-0238">DNA-binding</keyword>
<feature type="compositionally biased region" description="Low complexity" evidence="7">
    <location>
        <begin position="205"/>
        <end position="243"/>
    </location>
</feature>
<dbReference type="InterPro" id="IPR028002">
    <property type="entry name" value="Myb_DNA-bind_5"/>
</dbReference>
<keyword evidence="5" id="KW-0804">Transcription</keyword>
<feature type="region of interest" description="Disordered" evidence="7">
    <location>
        <begin position="153"/>
        <end position="178"/>
    </location>
</feature>
<evidence type="ECO:0000256" key="6">
    <source>
        <dbReference type="ARBA" id="ARBA00025466"/>
    </source>
</evidence>
<dbReference type="PANTHER" id="PTHR23098">
    <property type="entry name" value="AGAP001331-PA-RELATED"/>
    <property type="match status" value="1"/>
</dbReference>
<dbReference type="PANTHER" id="PTHR23098:SF16">
    <property type="entry name" value="REGULATORY PROTEIN ZESTE"/>
    <property type="match status" value="1"/>
</dbReference>
<evidence type="ECO:0000256" key="4">
    <source>
        <dbReference type="ARBA" id="ARBA00023125"/>
    </source>
</evidence>
<sequence length="348" mass="39325">MGTINIFFYFLNSSTKKSSTTQLRALVEYMEENPEFARGVPIFGSSRQSLEDHWKKLVFKLNTMGPPSRTIAEWKKTWADLKSRTKKKIAENKKGLQGTGGGLYRFECLTELETAIDRTLFLSKSAAPSGKTFGYADEIDYCFEALDTTPSRPSKTVAVVTPTRQFSSPESHNQQQQINVQTCTITTQQYQPPAKRQKISPHFYTQTAKQQAQSAHTQQTQTQSAHTQQTQTQQQHQRKQTTSPRQHMEHQTVQKSPPFKCTSQHNFPSTSSAKKRSNVGEQIPLIRRQLRLVEQANAIAKEQADASKRMADAAERMADCAEAQTKMLKSIEAILSTFLQNNSQNNSL</sequence>
<dbReference type="GeneID" id="131803343"/>
<gene>
    <name evidence="10" type="primary">LOC131803343</name>
</gene>
<evidence type="ECO:0000256" key="1">
    <source>
        <dbReference type="ARBA" id="ARBA00011764"/>
    </source>
</evidence>
<feature type="domain" description="Myb/SANT-like DNA-binding" evidence="8">
    <location>
        <begin position="17"/>
        <end position="90"/>
    </location>
</feature>
<dbReference type="Proteomes" id="UP001652621">
    <property type="component" value="Unplaced"/>
</dbReference>
<dbReference type="Pfam" id="PF13873">
    <property type="entry name" value="Myb_DNA-bind_5"/>
    <property type="match status" value="1"/>
</dbReference>
<reference evidence="10" key="1">
    <citation type="submission" date="2025-08" db="UniProtKB">
        <authorList>
            <consortium name="RefSeq"/>
        </authorList>
    </citation>
    <scope>IDENTIFICATION</scope>
    <source>
        <strain evidence="10">Aabys</strain>
        <tissue evidence="10">Whole body</tissue>
    </source>
</reference>
<evidence type="ECO:0000313" key="9">
    <source>
        <dbReference type="Proteomes" id="UP001652621"/>
    </source>
</evidence>
<protein>
    <recommendedName>
        <fullName evidence="2">Regulatory protein zeste</fullName>
    </recommendedName>
</protein>
<comment type="function">
    <text evidence="6">Involved in transvection phenomena (= synapsis-dependent gene expression), where the synaptic pairing of chromosomes carrying genes with which zeste interacts influences the expression of these genes. Zeste binds to DNA and stimulates transcription from a nearby promoter.</text>
</comment>
<name>A0ABM3V3X0_MUSDO</name>
<evidence type="ECO:0000256" key="3">
    <source>
        <dbReference type="ARBA" id="ARBA00023015"/>
    </source>
</evidence>
<keyword evidence="9" id="KW-1185">Reference proteome</keyword>
<evidence type="ECO:0000256" key="5">
    <source>
        <dbReference type="ARBA" id="ARBA00023163"/>
    </source>
</evidence>
<evidence type="ECO:0000259" key="8">
    <source>
        <dbReference type="Pfam" id="PF13873"/>
    </source>
</evidence>
<dbReference type="RefSeq" id="XP_058980477.1">
    <property type="nucleotide sequence ID" value="XM_059124494.1"/>
</dbReference>
<comment type="subunit">
    <text evidence="1">Self-associates forming complexes of several hundred monomers.</text>
</comment>
<feature type="compositionally biased region" description="Polar residues" evidence="7">
    <location>
        <begin position="253"/>
        <end position="272"/>
    </location>
</feature>
<keyword evidence="3" id="KW-0805">Transcription regulation</keyword>
<feature type="region of interest" description="Disordered" evidence="7">
    <location>
        <begin position="205"/>
        <end position="281"/>
    </location>
</feature>